<proteinExistence type="predicted"/>
<accession>A0A075R1D6</accession>
<evidence type="ECO:0000313" key="1">
    <source>
        <dbReference type="EMBL" id="AIG25679.1"/>
    </source>
</evidence>
<name>A0A075R1D6_BRELA</name>
<dbReference type="RefSeq" id="WP_003338283.1">
    <property type="nucleotide sequence ID" value="NZ_CP007806.1"/>
</dbReference>
<dbReference type="AlphaFoldDB" id="A0A075R1D6"/>
<dbReference type="STRING" id="1042163.BRLA_c013400"/>
<organism evidence="1 2">
    <name type="scientific">Brevibacillus laterosporus LMG 15441</name>
    <dbReference type="NCBI Taxonomy" id="1042163"/>
    <lineage>
        <taxon>Bacteria</taxon>
        <taxon>Bacillati</taxon>
        <taxon>Bacillota</taxon>
        <taxon>Bacilli</taxon>
        <taxon>Bacillales</taxon>
        <taxon>Paenibacillaceae</taxon>
        <taxon>Brevibacillus</taxon>
    </lineage>
</organism>
<dbReference type="EMBL" id="CP007806">
    <property type="protein sequence ID" value="AIG25679.1"/>
    <property type="molecule type" value="Genomic_DNA"/>
</dbReference>
<protein>
    <submittedName>
        <fullName evidence="1">Uncharacterized protein</fullName>
    </submittedName>
</protein>
<dbReference type="Proteomes" id="UP000005850">
    <property type="component" value="Chromosome"/>
</dbReference>
<evidence type="ECO:0000313" key="2">
    <source>
        <dbReference type="Proteomes" id="UP000005850"/>
    </source>
</evidence>
<sequence>MSHELIVDPRVFPPTSQPSYKSYSDWAIEWWQWAFSIPKAIHPLLDLTGDYSEVYQMKQHERPVWFLAGSYSGRPANRTCTIPHTKPIFFPVCSAVSNDLLLPKITGMPLDLSGGAKYLADHIVEANVILDGYPIKTEVYRVSSPIFPIQLPYDNLLDIEVPVGTCKKANAATDGFWLMLKPLSIGVHQLQIRGKMKLPDMPDPYVTEVTYELLVQ</sequence>
<dbReference type="KEGG" id="blr:BRLA_c013400"/>
<dbReference type="HOGENOM" id="CLU_076587_0_0_9"/>
<keyword evidence="2" id="KW-1185">Reference proteome</keyword>
<gene>
    <name evidence="1" type="ORF">BRLA_c013400</name>
</gene>
<dbReference type="eggNOG" id="ENOG5032YH8">
    <property type="taxonomic scope" value="Bacteria"/>
</dbReference>
<reference evidence="1 2" key="1">
    <citation type="journal article" date="2011" name="J. Bacteriol.">
        <title>Genome sequence of Brevibacillus laterosporus LMG 15441, a pathogen of invertebrates.</title>
        <authorList>
            <person name="Djukic M."/>
            <person name="Poehlein A."/>
            <person name="Thurmer A."/>
            <person name="Daniel R."/>
        </authorList>
    </citation>
    <scope>NUCLEOTIDE SEQUENCE [LARGE SCALE GENOMIC DNA]</scope>
    <source>
        <strain evidence="1 2">LMG 15441</strain>
    </source>
</reference>